<dbReference type="AlphaFoldDB" id="A0A323VSD9"/>
<dbReference type="InterPro" id="IPR001466">
    <property type="entry name" value="Beta-lactam-related"/>
</dbReference>
<dbReference type="Pfam" id="PF00144">
    <property type="entry name" value="Beta-lactamase"/>
    <property type="match status" value="1"/>
</dbReference>
<organism evidence="3 4">
    <name type="scientific">Modestobacter versicolor</name>
    <dbReference type="NCBI Taxonomy" id="429133"/>
    <lineage>
        <taxon>Bacteria</taxon>
        <taxon>Bacillati</taxon>
        <taxon>Actinomycetota</taxon>
        <taxon>Actinomycetes</taxon>
        <taxon>Geodermatophilales</taxon>
        <taxon>Geodermatophilaceae</taxon>
        <taxon>Modestobacter</taxon>
    </lineage>
</organism>
<reference evidence="3 4" key="1">
    <citation type="submission" date="2018-06" db="EMBL/GenBank/DDBJ databases">
        <title>Draft genome sequence of Modestobacter versicolor CP153-2.</title>
        <authorList>
            <person name="Gundlapally S.R."/>
        </authorList>
    </citation>
    <scope>NUCLEOTIDE SEQUENCE [LARGE SCALE GENOMIC DNA]</scope>
    <source>
        <strain evidence="3 4">CP153-2</strain>
    </source>
</reference>
<gene>
    <name evidence="3" type="ORF">DMO24_07410</name>
    <name evidence="2" type="ORF">FHX36_000670</name>
</gene>
<comment type="caution">
    <text evidence="3">The sequence shown here is derived from an EMBL/GenBank/DDBJ whole genome shotgun (WGS) entry which is preliminary data.</text>
</comment>
<dbReference type="Proteomes" id="UP000247602">
    <property type="component" value="Unassembled WGS sequence"/>
</dbReference>
<feature type="domain" description="Beta-lactamase-related" evidence="1">
    <location>
        <begin position="18"/>
        <end position="367"/>
    </location>
</feature>
<proteinExistence type="predicted"/>
<keyword evidence="4" id="KW-1185">Reference proteome</keyword>
<dbReference type="PANTHER" id="PTHR43283">
    <property type="entry name" value="BETA-LACTAMASE-RELATED"/>
    <property type="match status" value="1"/>
</dbReference>
<dbReference type="EMBL" id="JACIBU010000001">
    <property type="protein sequence ID" value="MBB3674935.1"/>
    <property type="molecule type" value="Genomic_DNA"/>
</dbReference>
<dbReference type="PANTHER" id="PTHR43283:SF3">
    <property type="entry name" value="BETA-LACTAMASE FAMILY PROTEIN (AFU_ORTHOLOGUE AFUA_5G07500)"/>
    <property type="match status" value="1"/>
</dbReference>
<name>A0A323VSD9_9ACTN</name>
<dbReference type="InterPro" id="IPR012338">
    <property type="entry name" value="Beta-lactam/transpept-like"/>
</dbReference>
<dbReference type="Gene3D" id="3.40.710.10">
    <property type="entry name" value="DD-peptidase/beta-lactamase superfamily"/>
    <property type="match status" value="1"/>
</dbReference>
<dbReference type="SUPFAM" id="SSF56601">
    <property type="entry name" value="beta-lactamase/transpeptidase-like"/>
    <property type="match status" value="1"/>
</dbReference>
<evidence type="ECO:0000313" key="4">
    <source>
        <dbReference type="Proteomes" id="UP000247602"/>
    </source>
</evidence>
<evidence type="ECO:0000313" key="2">
    <source>
        <dbReference type="EMBL" id="MBB3674935.1"/>
    </source>
</evidence>
<protein>
    <submittedName>
        <fullName evidence="2">CubicO group peptidase (Beta-lactamase class C family)</fullName>
    </submittedName>
    <submittedName>
        <fullName evidence="3">Penicillin-binding protein</fullName>
    </submittedName>
</protein>
<sequence>MAHPSHLSRFVTVWSGLQAQVARGRLPGFAAAVRYRGVTEVHAGGCLELGGTTPVRPDSLFRLASLSKPFAGVLALSVVEDGLLGLDDPVSRWLPELAEPRVLVDRAGRLDDTVPAERPITVRHLLTSTPGFGGLWDDSPLDQAVHAAGLGPGPLPPELVPEEYLARLGELPLAAQPGASWLYHLSTEVLSVLLARVAGQPLHELLHARVTGPLGLADTGFWATDPARLGPAYLPDGAGFELIDPADGRSSRPPVFEGLAAGLVSSAPDVLAFFAALADGGAPVLGPGSVAALTSDALTGAQRAEAATFLGAGRSWGLQVGVQVEAAEPWAQPGRWGWDGGTGTTAYADPDRDLVAVLLTARGTSPAESFLGDFWQAVHRCL</sequence>
<evidence type="ECO:0000313" key="3">
    <source>
        <dbReference type="EMBL" id="PZA21988.1"/>
    </source>
</evidence>
<dbReference type="OrthoDB" id="4281716at2"/>
<dbReference type="Proteomes" id="UP000580718">
    <property type="component" value="Unassembled WGS sequence"/>
</dbReference>
<evidence type="ECO:0000259" key="1">
    <source>
        <dbReference type="Pfam" id="PF00144"/>
    </source>
</evidence>
<accession>A0A323VSD9</accession>
<evidence type="ECO:0000313" key="5">
    <source>
        <dbReference type="Proteomes" id="UP000580718"/>
    </source>
</evidence>
<dbReference type="InterPro" id="IPR050789">
    <property type="entry name" value="Diverse_Enzym_Activities"/>
</dbReference>
<dbReference type="RefSeq" id="WP_110551682.1">
    <property type="nucleotide sequence ID" value="NZ_JACIBU010000001.1"/>
</dbReference>
<reference evidence="2 5" key="2">
    <citation type="submission" date="2020-08" db="EMBL/GenBank/DDBJ databases">
        <title>Sequencing the genomes of 1000 actinobacteria strains.</title>
        <authorList>
            <person name="Klenk H.-P."/>
        </authorList>
    </citation>
    <scope>NUCLEOTIDE SEQUENCE [LARGE SCALE GENOMIC DNA]</scope>
    <source>
        <strain evidence="2 5">DSM 16678</strain>
    </source>
</reference>
<dbReference type="EMBL" id="QKNV01000054">
    <property type="protein sequence ID" value="PZA21988.1"/>
    <property type="molecule type" value="Genomic_DNA"/>
</dbReference>